<sequence length="216" mass="24975">MHTTRLNLLMQGSIVHSKIQVVTHHYQRFSSSQYLLQMQVQAQQRYSNSLTTKMITYSHTILQQFIAPKSHTTLTLTKTNTCMASPICLPLFSDQHSFQLTQDQKGFFKACNETECKELRVNGTRGVTFVQGFSKKRIRFKGVQARFTHLTRLVTKDVYSQIALLFKIVAYYHFKCLHHLVNRTNGANSRCHHTRFKVSSSHKELAPISNETPHFL</sequence>
<evidence type="ECO:0000313" key="1">
    <source>
        <dbReference type="EMBL" id="KAG5599074.1"/>
    </source>
</evidence>
<comment type="caution">
    <text evidence="1">The sequence shown here is derived from an EMBL/GenBank/DDBJ whole genome shotgun (WGS) entry which is preliminary data.</text>
</comment>
<accession>A0A9J5YFP5</accession>
<proteinExistence type="predicted"/>
<dbReference type="EMBL" id="JACXVP010000006">
    <property type="protein sequence ID" value="KAG5599074.1"/>
    <property type="molecule type" value="Genomic_DNA"/>
</dbReference>
<evidence type="ECO:0000313" key="2">
    <source>
        <dbReference type="Proteomes" id="UP000824120"/>
    </source>
</evidence>
<protein>
    <submittedName>
        <fullName evidence="1">Uncharacterized protein</fullName>
    </submittedName>
</protein>
<name>A0A9J5YFP5_SOLCO</name>
<dbReference type="AlphaFoldDB" id="A0A9J5YFP5"/>
<dbReference type="Proteomes" id="UP000824120">
    <property type="component" value="Chromosome 6"/>
</dbReference>
<gene>
    <name evidence="1" type="ORF">H5410_030444</name>
</gene>
<organism evidence="1 2">
    <name type="scientific">Solanum commersonii</name>
    <name type="common">Commerson's wild potato</name>
    <name type="synonym">Commerson's nightshade</name>
    <dbReference type="NCBI Taxonomy" id="4109"/>
    <lineage>
        <taxon>Eukaryota</taxon>
        <taxon>Viridiplantae</taxon>
        <taxon>Streptophyta</taxon>
        <taxon>Embryophyta</taxon>
        <taxon>Tracheophyta</taxon>
        <taxon>Spermatophyta</taxon>
        <taxon>Magnoliopsida</taxon>
        <taxon>eudicotyledons</taxon>
        <taxon>Gunneridae</taxon>
        <taxon>Pentapetalae</taxon>
        <taxon>asterids</taxon>
        <taxon>lamiids</taxon>
        <taxon>Solanales</taxon>
        <taxon>Solanaceae</taxon>
        <taxon>Solanoideae</taxon>
        <taxon>Solaneae</taxon>
        <taxon>Solanum</taxon>
    </lineage>
</organism>
<reference evidence="1 2" key="1">
    <citation type="submission" date="2020-09" db="EMBL/GenBank/DDBJ databases">
        <title>De no assembly of potato wild relative species, Solanum commersonii.</title>
        <authorList>
            <person name="Cho K."/>
        </authorList>
    </citation>
    <scope>NUCLEOTIDE SEQUENCE [LARGE SCALE GENOMIC DNA]</scope>
    <source>
        <strain evidence="1">LZ3.2</strain>
        <tissue evidence="1">Leaf</tissue>
    </source>
</reference>
<keyword evidence="2" id="KW-1185">Reference proteome</keyword>